<dbReference type="PANTHER" id="PTHR46929:SF23">
    <property type="entry name" value="L10-INTERACTING MYB DOMAIN-CONTAINING PROTEIN-LIKE"/>
    <property type="match status" value="1"/>
</dbReference>
<feature type="domain" description="Myb/SANT-like" evidence="1">
    <location>
        <begin position="32"/>
        <end position="126"/>
    </location>
</feature>
<organism evidence="2">
    <name type="scientific">Anthurium amnicola</name>
    <dbReference type="NCBI Taxonomy" id="1678845"/>
    <lineage>
        <taxon>Eukaryota</taxon>
        <taxon>Viridiplantae</taxon>
        <taxon>Streptophyta</taxon>
        <taxon>Embryophyta</taxon>
        <taxon>Tracheophyta</taxon>
        <taxon>Spermatophyta</taxon>
        <taxon>Magnoliopsida</taxon>
        <taxon>Liliopsida</taxon>
        <taxon>Araceae</taxon>
        <taxon>Pothoideae</taxon>
        <taxon>Potheae</taxon>
        <taxon>Anthurium</taxon>
    </lineage>
</organism>
<gene>
    <name evidence="2" type="primary">At2g29880_3</name>
    <name evidence="2" type="ORF">g.128145</name>
</gene>
<dbReference type="PANTHER" id="PTHR46929">
    <property type="entry name" value="EXPRESSED PROTEIN"/>
    <property type="match status" value="1"/>
</dbReference>
<protein>
    <submittedName>
        <fullName evidence="2">Uncharacterized protein At2g29880</fullName>
    </submittedName>
</protein>
<dbReference type="InterPro" id="IPR024752">
    <property type="entry name" value="Myb/SANT-like_dom"/>
</dbReference>
<name>A0A1D1YIS7_9ARAE</name>
<dbReference type="EMBL" id="GDJX01013393">
    <property type="protein sequence ID" value="JAT54543.1"/>
    <property type="molecule type" value="Transcribed_RNA"/>
</dbReference>
<sequence>MRCQMTYNYFLRMGTFLSQDTSSSKKGNNNFRWNSSMSKYMQKCLVEQATNGMKVDKSFKRPAFVATSRAVSEKFKVVCSDSNVENHLRTLKTKYTAIKRLKSMSGVGWDNDTKMITMDEDTFNEYINVHPKDEPYINKSIEMYDELVVICGDDQVTRSFTRGVTDPIIELDDTSRNVGLEDMAETTPLVRSVESLSTSSNQVKGGKKKRREFDSKIDLLANKIGESASAISKSRNRDISMELYAEVMKCDGYDESKLVEAFDYLLGNDVQARSFLTRSATLRQKWLMDFFERQFS</sequence>
<dbReference type="AlphaFoldDB" id="A0A1D1YIS7"/>
<proteinExistence type="predicted"/>
<reference evidence="2" key="1">
    <citation type="submission" date="2015-07" db="EMBL/GenBank/DDBJ databases">
        <title>Transcriptome Assembly of Anthurium amnicola.</title>
        <authorList>
            <person name="Suzuki J."/>
        </authorList>
    </citation>
    <scope>NUCLEOTIDE SEQUENCE</scope>
</reference>
<evidence type="ECO:0000313" key="2">
    <source>
        <dbReference type="EMBL" id="JAT54543.1"/>
    </source>
</evidence>
<evidence type="ECO:0000259" key="1">
    <source>
        <dbReference type="Pfam" id="PF12776"/>
    </source>
</evidence>
<accession>A0A1D1YIS7</accession>
<dbReference type="Pfam" id="PF12776">
    <property type="entry name" value="Myb_DNA-bind_3"/>
    <property type="match status" value="1"/>
</dbReference>